<gene>
    <name evidence="1" type="ORF">SDC9_192131</name>
</gene>
<dbReference type="EMBL" id="VSSQ01103782">
    <property type="protein sequence ID" value="MPN44566.1"/>
    <property type="molecule type" value="Genomic_DNA"/>
</dbReference>
<comment type="caution">
    <text evidence="1">The sequence shown here is derived from an EMBL/GenBank/DDBJ whole genome shotgun (WGS) entry which is preliminary data.</text>
</comment>
<proteinExistence type="predicted"/>
<sequence>MYGFGTDFRYKNLTVGVLFKGTGNTDFFHVGYYYNNGSYWLTNGMGYVPFHGMETGNVLSIVADQKNRWTPASYSGDPSTENPNARFPRLSYGYNANNSQLSTFWKGNSKYLRLQEITVNYNWKTPMFQTVGLSSIDFQLVGNNLFVWDGVDLWDPEQAHQNGRAYPIPARVTFQIYLNF</sequence>
<reference evidence="1" key="1">
    <citation type="submission" date="2019-08" db="EMBL/GenBank/DDBJ databases">
        <authorList>
            <person name="Kucharzyk K."/>
            <person name="Murdoch R.W."/>
            <person name="Higgins S."/>
            <person name="Loffler F."/>
        </authorList>
    </citation>
    <scope>NUCLEOTIDE SEQUENCE</scope>
</reference>
<evidence type="ECO:0000313" key="1">
    <source>
        <dbReference type="EMBL" id="MPN44566.1"/>
    </source>
</evidence>
<evidence type="ECO:0008006" key="2">
    <source>
        <dbReference type="Google" id="ProtNLM"/>
    </source>
</evidence>
<accession>A0A645I135</accession>
<dbReference type="AlphaFoldDB" id="A0A645I135"/>
<name>A0A645I135_9ZZZZ</name>
<protein>
    <recommendedName>
        <fullName evidence="2">TonB-dependent receptor SusC</fullName>
    </recommendedName>
</protein>
<organism evidence="1">
    <name type="scientific">bioreactor metagenome</name>
    <dbReference type="NCBI Taxonomy" id="1076179"/>
    <lineage>
        <taxon>unclassified sequences</taxon>
        <taxon>metagenomes</taxon>
        <taxon>ecological metagenomes</taxon>
    </lineage>
</organism>